<keyword evidence="5" id="KW-1185">Reference proteome</keyword>
<sequence length="362" mass="41637">MLDTKNKATENKCNLKKSLRPTPISRECKSNFRKRVSSGAVFNPEESQESDAALQQHSDEDEIHQNEQQKVLLYERDSSTIKTEASLHQSQEGCLTTESSQSHQGCADSQYYSTYKQIKPKNTFNEREDQFLKTISTDWLDRLSASLNGNQQAINMATLANHSDVVCSQELPLVTTHEFPSLQETQKAFYHDVEQLINDLLEEDPQGLIISQSQVEKLKGTNSNEIFARLNNQLIEKVREVETQKHKMYTHWKNLRQLESVKKKERQMKIQTGQVQKRKRRTAVGIVRKYKCPVEGCQKSYGSDGSLNQHILSKHPREFEDFRAQKFQSVIVSKNYPFDETPYGQTEQGATYEDADNISVSH</sequence>
<comment type="caution">
    <text evidence="4">The sequence shown here is derived from an EMBL/GenBank/DDBJ whole genome shotgun (WGS) entry which is preliminary data.</text>
</comment>
<dbReference type="PROSITE" id="PS50157">
    <property type="entry name" value="ZINC_FINGER_C2H2_2"/>
    <property type="match status" value="1"/>
</dbReference>
<keyword evidence="1" id="KW-0479">Metal-binding</keyword>
<reference evidence="4" key="1">
    <citation type="submission" date="2019-06" db="EMBL/GenBank/DDBJ databases">
        <authorList>
            <person name="Zheng W."/>
        </authorList>
    </citation>
    <scope>NUCLEOTIDE SEQUENCE</scope>
    <source>
        <strain evidence="4">QDHG01</strain>
    </source>
</reference>
<dbReference type="SMART" id="SM00355">
    <property type="entry name" value="ZnF_C2H2"/>
    <property type="match status" value="1"/>
</dbReference>
<name>A0A8J8NV65_HALGN</name>
<evidence type="ECO:0000313" key="4">
    <source>
        <dbReference type="EMBL" id="TNV82366.1"/>
    </source>
</evidence>
<dbReference type="AlphaFoldDB" id="A0A8J8NV65"/>
<proteinExistence type="predicted"/>
<feature type="region of interest" description="Disordered" evidence="2">
    <location>
        <begin position="341"/>
        <end position="362"/>
    </location>
</feature>
<feature type="domain" description="C2H2-type" evidence="3">
    <location>
        <begin position="290"/>
        <end position="320"/>
    </location>
</feature>
<feature type="compositionally biased region" description="Basic and acidic residues" evidence="2">
    <location>
        <begin position="1"/>
        <end position="10"/>
    </location>
</feature>
<feature type="region of interest" description="Disordered" evidence="2">
    <location>
        <begin position="38"/>
        <end position="61"/>
    </location>
</feature>
<evidence type="ECO:0000259" key="3">
    <source>
        <dbReference type="PROSITE" id="PS50157"/>
    </source>
</evidence>
<dbReference type="EMBL" id="RRYP01005047">
    <property type="protein sequence ID" value="TNV82366.1"/>
    <property type="molecule type" value="Genomic_DNA"/>
</dbReference>
<evidence type="ECO:0000256" key="1">
    <source>
        <dbReference type="PROSITE-ProRule" id="PRU00042"/>
    </source>
</evidence>
<organism evidence="4 5">
    <name type="scientific">Halteria grandinella</name>
    <dbReference type="NCBI Taxonomy" id="5974"/>
    <lineage>
        <taxon>Eukaryota</taxon>
        <taxon>Sar</taxon>
        <taxon>Alveolata</taxon>
        <taxon>Ciliophora</taxon>
        <taxon>Intramacronucleata</taxon>
        <taxon>Spirotrichea</taxon>
        <taxon>Stichotrichia</taxon>
        <taxon>Sporadotrichida</taxon>
        <taxon>Halteriidae</taxon>
        <taxon>Halteria</taxon>
    </lineage>
</organism>
<feature type="region of interest" description="Disordered" evidence="2">
    <location>
        <begin position="1"/>
        <end position="26"/>
    </location>
</feature>
<protein>
    <recommendedName>
        <fullName evidence="3">C2H2-type domain-containing protein</fullName>
    </recommendedName>
</protein>
<evidence type="ECO:0000313" key="5">
    <source>
        <dbReference type="Proteomes" id="UP000785679"/>
    </source>
</evidence>
<dbReference type="InterPro" id="IPR013087">
    <property type="entry name" value="Znf_C2H2_type"/>
</dbReference>
<keyword evidence="1" id="KW-0862">Zinc</keyword>
<gene>
    <name evidence="4" type="ORF">FGO68_gene15852</name>
</gene>
<dbReference type="PROSITE" id="PS00028">
    <property type="entry name" value="ZINC_FINGER_C2H2_1"/>
    <property type="match status" value="1"/>
</dbReference>
<dbReference type="Proteomes" id="UP000785679">
    <property type="component" value="Unassembled WGS sequence"/>
</dbReference>
<dbReference type="GO" id="GO:0008270">
    <property type="term" value="F:zinc ion binding"/>
    <property type="evidence" value="ECO:0007669"/>
    <property type="project" value="UniProtKB-KW"/>
</dbReference>
<accession>A0A8J8NV65</accession>
<dbReference type="OrthoDB" id="21530at2759"/>
<dbReference type="Gene3D" id="3.30.160.60">
    <property type="entry name" value="Classic Zinc Finger"/>
    <property type="match status" value="1"/>
</dbReference>
<evidence type="ECO:0000256" key="2">
    <source>
        <dbReference type="SAM" id="MobiDB-lite"/>
    </source>
</evidence>
<keyword evidence="1" id="KW-0863">Zinc-finger</keyword>